<proteinExistence type="predicted"/>
<comment type="caution">
    <text evidence="1">The sequence shown here is derived from an EMBL/GenBank/DDBJ whole genome shotgun (WGS) entry which is preliminary data.</text>
</comment>
<keyword evidence="2" id="KW-1185">Reference proteome</keyword>
<dbReference type="RefSeq" id="WP_219539628.1">
    <property type="nucleotide sequence ID" value="NZ_JAHKRM010000068.1"/>
</dbReference>
<evidence type="ECO:0000313" key="1">
    <source>
        <dbReference type="EMBL" id="MFD1543733.1"/>
    </source>
</evidence>
<dbReference type="Proteomes" id="UP001597097">
    <property type="component" value="Unassembled WGS sequence"/>
</dbReference>
<dbReference type="EMBL" id="JBHUCM010000040">
    <property type="protein sequence ID" value="MFD1543733.1"/>
    <property type="molecule type" value="Genomic_DNA"/>
</dbReference>
<reference evidence="2" key="1">
    <citation type="journal article" date="2019" name="Int. J. Syst. Evol. Microbiol.">
        <title>The Global Catalogue of Microorganisms (GCM) 10K type strain sequencing project: providing services to taxonomists for standard genome sequencing and annotation.</title>
        <authorList>
            <consortium name="The Broad Institute Genomics Platform"/>
            <consortium name="The Broad Institute Genome Sequencing Center for Infectious Disease"/>
            <person name="Wu L."/>
            <person name="Ma J."/>
        </authorList>
    </citation>
    <scope>NUCLEOTIDE SEQUENCE [LARGE SCALE GENOMIC DNA]</scope>
    <source>
        <strain evidence="2">CGMCC 1.15399</strain>
    </source>
</reference>
<protein>
    <submittedName>
        <fullName evidence="1">Uncharacterized protein</fullName>
    </submittedName>
</protein>
<organism evidence="1 2">
    <name type="scientific">Nonomuraea guangzhouensis</name>
    <dbReference type="NCBI Taxonomy" id="1291555"/>
    <lineage>
        <taxon>Bacteria</taxon>
        <taxon>Bacillati</taxon>
        <taxon>Actinomycetota</taxon>
        <taxon>Actinomycetes</taxon>
        <taxon>Streptosporangiales</taxon>
        <taxon>Streptosporangiaceae</taxon>
        <taxon>Nonomuraea</taxon>
    </lineage>
</organism>
<accession>A0ABW4GN30</accession>
<evidence type="ECO:0000313" key="2">
    <source>
        <dbReference type="Proteomes" id="UP001597097"/>
    </source>
</evidence>
<sequence>MSRKAVAILAVAATLMLAATVVVIFRGHTPDEAATGIRNTRAPQDIASYWTKERMNEASPG</sequence>
<name>A0ABW4GN30_9ACTN</name>
<gene>
    <name evidence="1" type="ORF">ACFSJ0_42285</name>
</gene>